<dbReference type="InterPro" id="IPR012347">
    <property type="entry name" value="Ferritin-like"/>
</dbReference>
<accession>A0A4R1BAM0</accession>
<sequence length="300" mass="33975">MVPIPAYIITDHKKSAFLLSSPGITNLTSTHVAQQHFEYILHLADNALILGQRNAEWCGHGPVLEQDIAITNISLDLIGQARMLFQHAAEIYNAMDDAGKASVEKLLPRTWKTYGRELQEDDLAFLRDERQYRNLLLTELPKGDWAQTILRQFFFSAFQYAQYEALQQSGDSTLAAIAEKSLKEVTYHRRWSAEWVVRLGDGTEESRRRIEGALQELWPFTGEAFKAAGFEDGDFAPDPARFRAAWDERVAAVFAEATLAVPATGTWSQEGGKRGIHTEYMGYLLAEMQTLQRSYPNVTW</sequence>
<name>A0A4R1BAM0_9BACT</name>
<dbReference type="InterPro" id="IPR009078">
    <property type="entry name" value="Ferritin-like_SF"/>
</dbReference>
<dbReference type="SUPFAM" id="SSF47240">
    <property type="entry name" value="Ferritin-like"/>
    <property type="match status" value="1"/>
</dbReference>
<evidence type="ECO:0000313" key="2">
    <source>
        <dbReference type="Proteomes" id="UP000295334"/>
    </source>
</evidence>
<dbReference type="Pfam" id="PF05138">
    <property type="entry name" value="PaaA_PaaC"/>
    <property type="match status" value="1"/>
</dbReference>
<dbReference type="Proteomes" id="UP000295334">
    <property type="component" value="Unassembled WGS sequence"/>
</dbReference>
<reference evidence="1 2" key="1">
    <citation type="submission" date="2019-03" db="EMBL/GenBank/DDBJ databases">
        <authorList>
            <person name="Kim M.K.M."/>
        </authorList>
    </citation>
    <scope>NUCLEOTIDE SEQUENCE [LARGE SCALE GENOMIC DNA]</scope>
    <source>
        <strain evidence="1 2">17J68-12</strain>
    </source>
</reference>
<comment type="caution">
    <text evidence="1">The sequence shown here is derived from an EMBL/GenBank/DDBJ whole genome shotgun (WGS) entry which is preliminary data.</text>
</comment>
<protein>
    <submittedName>
        <fullName evidence="1">Phenylacetate-CoA oxygenase subunit PaaI</fullName>
    </submittedName>
</protein>
<dbReference type="InterPro" id="IPR052703">
    <property type="entry name" value="Aromatic_CoA_ox/epox"/>
</dbReference>
<keyword evidence="2" id="KW-1185">Reference proteome</keyword>
<dbReference type="PANTHER" id="PTHR30458">
    <property type="entry name" value="PHENYLACETIC ACID DEGRADATION PROTEIN PAA"/>
    <property type="match status" value="1"/>
</dbReference>
<dbReference type="InterPro" id="IPR007814">
    <property type="entry name" value="PaaA_PaaC"/>
</dbReference>
<proteinExistence type="predicted"/>
<gene>
    <name evidence="1" type="primary">paaI</name>
    <name evidence="1" type="ORF">EPD60_08215</name>
</gene>
<organism evidence="1 2">
    <name type="scientific">Flaviaesturariibacter flavus</name>
    <dbReference type="NCBI Taxonomy" id="2502780"/>
    <lineage>
        <taxon>Bacteria</taxon>
        <taxon>Pseudomonadati</taxon>
        <taxon>Bacteroidota</taxon>
        <taxon>Chitinophagia</taxon>
        <taxon>Chitinophagales</taxon>
        <taxon>Chitinophagaceae</taxon>
        <taxon>Flaviaestuariibacter</taxon>
    </lineage>
</organism>
<dbReference type="PIRSF" id="PIRSF037834">
    <property type="entry name" value="PA_CoA_Oase3"/>
    <property type="match status" value="1"/>
</dbReference>
<dbReference type="PANTHER" id="PTHR30458:SF0">
    <property type="entry name" value="1,2-PHENYLACETYL-COA EPOXIDASE, SUBUNIT C"/>
    <property type="match status" value="1"/>
</dbReference>
<dbReference type="EMBL" id="SJZI01000042">
    <property type="protein sequence ID" value="TCJ13990.1"/>
    <property type="molecule type" value="Genomic_DNA"/>
</dbReference>
<dbReference type="InterPro" id="IPR011882">
    <property type="entry name" value="PaaC"/>
</dbReference>
<dbReference type="GO" id="GO:0010124">
    <property type="term" value="P:phenylacetate catabolic process"/>
    <property type="evidence" value="ECO:0007669"/>
    <property type="project" value="InterPro"/>
</dbReference>
<dbReference type="Gene3D" id="1.20.1260.10">
    <property type="match status" value="1"/>
</dbReference>
<evidence type="ECO:0000313" key="1">
    <source>
        <dbReference type="EMBL" id="TCJ13990.1"/>
    </source>
</evidence>
<dbReference type="NCBIfam" id="TIGR02158">
    <property type="entry name" value="PA_CoA_Oxy3"/>
    <property type="match status" value="1"/>
</dbReference>
<dbReference type="AlphaFoldDB" id="A0A4R1BAM0"/>
<dbReference type="GO" id="GO:0005829">
    <property type="term" value="C:cytosol"/>
    <property type="evidence" value="ECO:0007669"/>
    <property type="project" value="TreeGrafter"/>
</dbReference>
<dbReference type="OrthoDB" id="9789947at2"/>